<evidence type="ECO:0000313" key="5">
    <source>
        <dbReference type="Proteomes" id="UP001244011"/>
    </source>
</evidence>
<evidence type="ECO:0000313" key="4">
    <source>
        <dbReference type="EMBL" id="KAK1765018.1"/>
    </source>
</evidence>
<dbReference type="GO" id="GO:0016491">
    <property type="term" value="F:oxidoreductase activity"/>
    <property type="evidence" value="ECO:0007669"/>
    <property type="project" value="InterPro"/>
</dbReference>
<dbReference type="SUPFAM" id="SSF48452">
    <property type="entry name" value="TPR-like"/>
    <property type="match status" value="1"/>
</dbReference>
<accession>A0AAJ0BX35</accession>
<name>A0AAJ0BX35_9PEZI</name>
<dbReference type="Pfam" id="PF25000">
    <property type="entry name" value="DUF7779"/>
    <property type="match status" value="1"/>
</dbReference>
<dbReference type="PANTHER" id="PTHR34598:SF3">
    <property type="entry name" value="OXIDOREDUCTASE AN1597"/>
    <property type="match status" value="1"/>
</dbReference>
<dbReference type="Proteomes" id="UP001244011">
    <property type="component" value="Unassembled WGS sequence"/>
</dbReference>
<evidence type="ECO:0000259" key="3">
    <source>
        <dbReference type="Pfam" id="PF25000"/>
    </source>
</evidence>
<feature type="compositionally biased region" description="Polar residues" evidence="2">
    <location>
        <begin position="822"/>
        <end position="837"/>
    </location>
</feature>
<dbReference type="RefSeq" id="XP_060281231.1">
    <property type="nucleotide sequence ID" value="XM_060424799.1"/>
</dbReference>
<sequence length="1478" mass="167389">MIGEQDASTVESSMYYLERTPLYDTEKPYSMRYQPDDGVPQTNFVKTECPITVKSMREPGAGPFRLNECGFQQIELHSQMSYDDFWNNEAVQKVYIQEVKDVLKRELGAKHVFVLDYAVRKRHETFPVSTGEEYDFDQPTALAHIDFTVEEGKRIIKVLFGERADEVLKGRWQAINLWKPIKGPLNDWPLGLCDTRSVDFEQDTIAGDVVFDDFVTENLQILYNPGFQWYYLPDHNSWEALIFKSADSEGGDALGFLARDALYDTVKPYSLRFTPPDGSPRHNLQSELTKVTIRDARPLNPIIEKHGFTLTRVPTKMRYDDFREHEKIERVYAPELQAHLKSLFQARHVRVIDYVVRRRHPDFPVSTGENYDSQQPASLVHLDFSYSEARNMLKTLYGDRAEEILQHRWQVINAWRPLRGPLFDWPLAVCDARTYSPDRDGRVSDAVYADWAYENVLVHHHPAQRWHYFSAMDEAESMLFKGADSDGAASGRDRPVACNPLAQSSLEHWRTSKHHSSLSLLGLVGQTGSRLVLLRTICRAPLSHGISPSTPSTARFERASRQAESHNTLSPFEPCNRLTQLVHRCGSGFSWLQSLVDDAVPGADVWEYEYSTSQRGSLAQRLRGEGFELLKALHLHCRESQALCICREQPMHFRAVIDVAAGAIFLGVPNFVWDKKEAKTTFDLLLKCQHKGRGRSLSSESDVEELMDTCRKFGSIGLAVPVVSAYESRETATQHSMFSKVLGNKRNHVIVSSSLAAINTTMETLVDGDSDHINICKVSAESNLYKACKSLLEEVMRTAPQKIAEATRPYIAPSALRDDTMRSPSTAGYTQTEEQVSLRPSNPILSPVVATAGSKSTEEPFELVLRETELDVTRKDAILPCFSLGTHRRLDHFFGRQDVMKIIDDHLLPPAAEQSEEQVRGFAICGLGGMGKTELAVEYAYSRRDKFDAVFWLSADDSKILASNFAQIAHRLGLEDDLSDLAAGRDVAMGWLLRPLKKTSEPETAENLANWLIIYDNVDNLDVLHEYWPEFGHGSVLLTSRDPFAKHNRYVEKGINLSPLSESETEAMMQGLTHVVAEGSQKEALSAISERLDGFPLAINQISSVFRSMRVSYTNFLKFCNEEGITKVFEEEGEQADPSKVRSLATLWALDQLGKETRALLQVICLLDPDNIPEELLIDKSSEVMLDHYPKSRKGYYHARKQLVSSSLIAHHEDQEKLSVHRLIQGTAKGMMNQQELVAAFQAAASLVISAWPFQSMKEHHSIARFSKCEDVLPSVLRLKDGLERPLQGLDDFLLQVRLARLFNDTGWYMFERGLMEETKPFCDLALRIGERLKNELGEPAVESIRESHSFLGIALTETNEHALSMKHKKKWLTMLEERMSETGNPLEDYELGYAYNEIGVAYGNNDMLEEAAAAFRRSIEIFQGLDDYEDTMLGWPEPNLGFIYWMQGKLEDAERALVEILDIHAAAYGVDDTKSFK</sequence>
<dbReference type="EMBL" id="MU839017">
    <property type="protein sequence ID" value="KAK1765018.1"/>
    <property type="molecule type" value="Genomic_DNA"/>
</dbReference>
<dbReference type="GO" id="GO:0043531">
    <property type="term" value="F:ADP binding"/>
    <property type="evidence" value="ECO:0007669"/>
    <property type="project" value="InterPro"/>
</dbReference>
<keyword evidence="5" id="KW-1185">Reference proteome</keyword>
<organism evidence="4 5">
    <name type="scientific">Phialemonium atrogriseum</name>
    <dbReference type="NCBI Taxonomy" id="1093897"/>
    <lineage>
        <taxon>Eukaryota</taxon>
        <taxon>Fungi</taxon>
        <taxon>Dikarya</taxon>
        <taxon>Ascomycota</taxon>
        <taxon>Pezizomycotina</taxon>
        <taxon>Sordariomycetes</taxon>
        <taxon>Sordariomycetidae</taxon>
        <taxon>Cephalothecales</taxon>
        <taxon>Cephalothecaceae</taxon>
        <taxon>Phialemonium</taxon>
    </lineage>
</organism>
<evidence type="ECO:0000256" key="1">
    <source>
        <dbReference type="ARBA" id="ARBA00023604"/>
    </source>
</evidence>
<dbReference type="SUPFAM" id="SSF52540">
    <property type="entry name" value="P-loop containing nucleoside triphosphate hydrolases"/>
    <property type="match status" value="1"/>
</dbReference>
<dbReference type="InterPro" id="IPR056681">
    <property type="entry name" value="DUF7779"/>
</dbReference>
<comment type="caution">
    <text evidence="4">The sequence shown here is derived from an EMBL/GenBank/DDBJ whole genome shotgun (WGS) entry which is preliminary data.</text>
</comment>
<protein>
    <recommendedName>
        <fullName evidence="3">DUF7779 domain-containing protein</fullName>
    </recommendedName>
</protein>
<evidence type="ECO:0000256" key="2">
    <source>
        <dbReference type="SAM" id="MobiDB-lite"/>
    </source>
</evidence>
<dbReference type="PANTHER" id="PTHR34598">
    <property type="entry name" value="BLL6449 PROTEIN"/>
    <property type="match status" value="1"/>
</dbReference>
<dbReference type="InterPro" id="IPR027417">
    <property type="entry name" value="P-loop_NTPase"/>
</dbReference>
<dbReference type="NCBIfam" id="NF041278">
    <property type="entry name" value="CmcJ_NvfI_EfuI"/>
    <property type="match status" value="2"/>
</dbReference>
<dbReference type="Gene3D" id="3.40.50.300">
    <property type="entry name" value="P-loop containing nucleotide triphosphate hydrolases"/>
    <property type="match status" value="1"/>
</dbReference>
<dbReference type="GeneID" id="85307986"/>
<gene>
    <name evidence="4" type="ORF">QBC33DRAFT_456205</name>
</gene>
<reference evidence="4" key="1">
    <citation type="submission" date="2023-06" db="EMBL/GenBank/DDBJ databases">
        <title>Genome-scale phylogeny and comparative genomics of the fungal order Sordariales.</title>
        <authorList>
            <consortium name="Lawrence Berkeley National Laboratory"/>
            <person name="Hensen N."/>
            <person name="Bonometti L."/>
            <person name="Westerberg I."/>
            <person name="Brannstrom I.O."/>
            <person name="Guillou S."/>
            <person name="Cros-Aarteil S."/>
            <person name="Calhoun S."/>
            <person name="Haridas S."/>
            <person name="Kuo A."/>
            <person name="Mondo S."/>
            <person name="Pangilinan J."/>
            <person name="Riley R."/>
            <person name="Labutti K."/>
            <person name="Andreopoulos B."/>
            <person name="Lipzen A."/>
            <person name="Chen C."/>
            <person name="Yanf M."/>
            <person name="Daum C."/>
            <person name="Ng V."/>
            <person name="Clum A."/>
            <person name="Steindorff A."/>
            <person name="Ohm R."/>
            <person name="Martin F."/>
            <person name="Silar P."/>
            <person name="Natvig D."/>
            <person name="Lalanne C."/>
            <person name="Gautier V."/>
            <person name="Ament-Velasquez S.L."/>
            <person name="Kruys A."/>
            <person name="Hutchinson M.I."/>
            <person name="Powell A.J."/>
            <person name="Barry K."/>
            <person name="Miller A.N."/>
            <person name="Grigoriev I.V."/>
            <person name="Debuchy R."/>
            <person name="Gladieux P."/>
            <person name="Thoren M.H."/>
            <person name="Johannesson H."/>
        </authorList>
    </citation>
    <scope>NUCLEOTIDE SEQUENCE</scope>
    <source>
        <strain evidence="4">8032-3</strain>
    </source>
</reference>
<dbReference type="InterPro" id="IPR044053">
    <property type="entry name" value="AsaB-like"/>
</dbReference>
<feature type="region of interest" description="Disordered" evidence="2">
    <location>
        <begin position="814"/>
        <end position="837"/>
    </location>
</feature>
<dbReference type="Gene3D" id="1.25.40.10">
    <property type="entry name" value="Tetratricopeptide repeat domain"/>
    <property type="match status" value="1"/>
</dbReference>
<feature type="domain" description="DUF7779" evidence="3">
    <location>
        <begin position="1148"/>
        <end position="1236"/>
    </location>
</feature>
<proteinExistence type="inferred from homology"/>
<dbReference type="InterPro" id="IPR011990">
    <property type="entry name" value="TPR-like_helical_dom_sf"/>
</dbReference>
<comment type="similarity">
    <text evidence="1">Belongs to the asaB hydroxylase/desaturase family.</text>
</comment>